<evidence type="ECO:0000256" key="1">
    <source>
        <dbReference type="SAM" id="MobiDB-lite"/>
    </source>
</evidence>
<feature type="compositionally biased region" description="Polar residues" evidence="1">
    <location>
        <begin position="403"/>
        <end position="427"/>
    </location>
</feature>
<comment type="caution">
    <text evidence="3">The sequence shown here is derived from an EMBL/GenBank/DDBJ whole genome shotgun (WGS) entry which is preliminary data.</text>
</comment>
<feature type="compositionally biased region" description="Polar residues" evidence="1">
    <location>
        <begin position="384"/>
        <end position="394"/>
    </location>
</feature>
<feature type="compositionally biased region" description="Polar residues" evidence="1">
    <location>
        <begin position="312"/>
        <end position="331"/>
    </location>
</feature>
<dbReference type="PROSITE" id="PS01159">
    <property type="entry name" value="WW_DOMAIN_1"/>
    <property type="match status" value="1"/>
</dbReference>
<feature type="region of interest" description="Disordered" evidence="1">
    <location>
        <begin position="294"/>
        <end position="438"/>
    </location>
</feature>
<feature type="compositionally biased region" description="Basic and acidic residues" evidence="1">
    <location>
        <begin position="294"/>
        <end position="304"/>
    </location>
</feature>
<dbReference type="CDD" id="cd00201">
    <property type="entry name" value="WW"/>
    <property type="match status" value="1"/>
</dbReference>
<dbReference type="PROSITE" id="PS50020">
    <property type="entry name" value="WW_DOMAIN_2"/>
    <property type="match status" value="1"/>
</dbReference>
<dbReference type="SMART" id="SM00456">
    <property type="entry name" value="WW"/>
    <property type="match status" value="1"/>
</dbReference>
<dbReference type="InterPro" id="IPR036020">
    <property type="entry name" value="WW_dom_sf"/>
</dbReference>
<keyword evidence="4" id="KW-1185">Reference proteome</keyword>
<evidence type="ECO:0000313" key="3">
    <source>
        <dbReference type="EMBL" id="GFR77138.1"/>
    </source>
</evidence>
<evidence type="ECO:0000259" key="2">
    <source>
        <dbReference type="PROSITE" id="PS50020"/>
    </source>
</evidence>
<organism evidence="3 4">
    <name type="scientific">Elysia marginata</name>
    <dbReference type="NCBI Taxonomy" id="1093978"/>
    <lineage>
        <taxon>Eukaryota</taxon>
        <taxon>Metazoa</taxon>
        <taxon>Spiralia</taxon>
        <taxon>Lophotrochozoa</taxon>
        <taxon>Mollusca</taxon>
        <taxon>Gastropoda</taxon>
        <taxon>Heterobranchia</taxon>
        <taxon>Euthyneura</taxon>
        <taxon>Panpulmonata</taxon>
        <taxon>Sacoglossa</taxon>
        <taxon>Placobranchoidea</taxon>
        <taxon>Plakobranchidae</taxon>
        <taxon>Elysia</taxon>
    </lineage>
</organism>
<name>A0AAV4FUH5_9GAST</name>
<accession>A0AAV4FUH5</accession>
<feature type="region of interest" description="Disordered" evidence="1">
    <location>
        <begin position="195"/>
        <end position="253"/>
    </location>
</feature>
<gene>
    <name evidence="3" type="ORF">ElyMa_003960600</name>
</gene>
<dbReference type="Proteomes" id="UP000762676">
    <property type="component" value="Unassembled WGS sequence"/>
</dbReference>
<feature type="compositionally biased region" description="Basic and acidic residues" evidence="1">
    <location>
        <begin position="244"/>
        <end position="253"/>
    </location>
</feature>
<feature type="domain" description="WW" evidence="2">
    <location>
        <begin position="53"/>
        <end position="87"/>
    </location>
</feature>
<dbReference type="SUPFAM" id="SSF51045">
    <property type="entry name" value="WW domain"/>
    <property type="match status" value="1"/>
</dbReference>
<feature type="compositionally biased region" description="Low complexity" evidence="1">
    <location>
        <begin position="99"/>
        <end position="112"/>
    </location>
</feature>
<dbReference type="Pfam" id="PF00397">
    <property type="entry name" value="WW"/>
    <property type="match status" value="1"/>
</dbReference>
<proteinExistence type="predicted"/>
<sequence length="505" mass="54601">MNFKSSFSPVFLGSPLTFLGLTNVIIAVPSGVPNNHKRALTMYATRQAPKWVPPLPPGWEAKFDPGQHTYFFINHQTRTTQWEDPRFQKRPSPAPTPQPSAAAAAATSLSQSGGKTGSSSARYESLQMRDFGSTSKGGQRQSSQGESSLTNLRAVMLKKLQTEFPAATKELIEDMLTSCQNDEARTRQQLKNLGFGVKPVSDMGRSSLSPSASARGASPTRRTSRGASPARHEQQQPKSTTPTPKREVSEAEKTRIVDQLKREYPNCDPNVVEIASTTCEFDLEQSRELIKAFQKRETEEDRNRGSRGGASSHITTNSVSSQRTQPSQQSLLPAGLSDETSRPVQTGTSHQHRTGHSRGSTSHAGHAGGATRGARGDGAGGGSQPQQARAQQVTRPRHKKTRQTAVVTSQPSVHRPVTESSNRTATVGPNHELRRGPDSSLLMSDYIHAQGPNKDLRHGPDESRIAGPQGCSGPDVTLICGPQHGPLNQQRDRVVTPSAVLVSNL</sequence>
<reference evidence="3 4" key="1">
    <citation type="journal article" date="2021" name="Elife">
        <title>Chloroplast acquisition without the gene transfer in kleptoplastic sea slugs, Plakobranchus ocellatus.</title>
        <authorList>
            <person name="Maeda T."/>
            <person name="Takahashi S."/>
            <person name="Yoshida T."/>
            <person name="Shimamura S."/>
            <person name="Takaki Y."/>
            <person name="Nagai Y."/>
            <person name="Toyoda A."/>
            <person name="Suzuki Y."/>
            <person name="Arimoto A."/>
            <person name="Ishii H."/>
            <person name="Satoh N."/>
            <person name="Nishiyama T."/>
            <person name="Hasebe M."/>
            <person name="Maruyama T."/>
            <person name="Minagawa J."/>
            <person name="Obokata J."/>
            <person name="Shigenobu S."/>
        </authorList>
    </citation>
    <scope>NUCLEOTIDE SEQUENCE [LARGE SCALE GENOMIC DNA]</scope>
</reference>
<dbReference type="InterPro" id="IPR001202">
    <property type="entry name" value="WW_dom"/>
</dbReference>
<protein>
    <submittedName>
        <fullName evidence="3">Serine/arginine repetitive matrix protein 1-like isoform X1</fullName>
    </submittedName>
</protein>
<feature type="region of interest" description="Disordered" evidence="1">
    <location>
        <begin position="80"/>
        <end position="121"/>
    </location>
</feature>
<dbReference type="EMBL" id="BMAT01008063">
    <property type="protein sequence ID" value="GFR77138.1"/>
    <property type="molecule type" value="Genomic_DNA"/>
</dbReference>
<dbReference type="AlphaFoldDB" id="A0AAV4FUH5"/>
<feature type="compositionally biased region" description="Gly residues" evidence="1">
    <location>
        <begin position="366"/>
        <end position="383"/>
    </location>
</feature>
<evidence type="ECO:0000313" key="4">
    <source>
        <dbReference type="Proteomes" id="UP000762676"/>
    </source>
</evidence>
<dbReference type="Gene3D" id="2.20.70.10">
    <property type="match status" value="1"/>
</dbReference>